<evidence type="ECO:0000313" key="2">
    <source>
        <dbReference type="EMBL" id="RUP50287.1"/>
    </source>
</evidence>
<organism evidence="2 3">
    <name type="scientific">Jimgerdemannia flammicorona</name>
    <dbReference type="NCBI Taxonomy" id="994334"/>
    <lineage>
        <taxon>Eukaryota</taxon>
        <taxon>Fungi</taxon>
        <taxon>Fungi incertae sedis</taxon>
        <taxon>Mucoromycota</taxon>
        <taxon>Mucoromycotina</taxon>
        <taxon>Endogonomycetes</taxon>
        <taxon>Endogonales</taxon>
        <taxon>Endogonaceae</taxon>
        <taxon>Jimgerdemannia</taxon>
    </lineage>
</organism>
<dbReference type="AlphaFoldDB" id="A0A433DHI1"/>
<name>A0A433DHI1_9FUNG</name>
<sequence length="247" mass="28022">MLRQDNNYERRIGILSTRQAPSPPRIGLELQVQPPGFQKMESWPAPILPATTDALPADPHRRTLQLAQLHRQVTWKRVQGWRQDADRAGKGVGRKEGVEDGVGRCRVKMLRCRYNSSTPFAVRFIPSTKRASHLIIQTANFVGRRHHVIFELMCTILWNIAIKIYKEINIIVYATDKQHAPPLLIIIRGPQCIRGPQLAGRKSSSTIPASTVTVPDLTHRRPRGAGRHRSEFGPTVPRSDLPHRWAK</sequence>
<keyword evidence="3" id="KW-1185">Reference proteome</keyword>
<gene>
    <name evidence="2" type="ORF">BC936DRAFT_139734</name>
</gene>
<dbReference type="EMBL" id="RBNI01001568">
    <property type="protein sequence ID" value="RUP50287.1"/>
    <property type="molecule type" value="Genomic_DNA"/>
</dbReference>
<comment type="caution">
    <text evidence="2">The sequence shown here is derived from an EMBL/GenBank/DDBJ whole genome shotgun (WGS) entry which is preliminary data.</text>
</comment>
<protein>
    <submittedName>
        <fullName evidence="2">Uncharacterized protein</fullName>
    </submittedName>
</protein>
<evidence type="ECO:0000313" key="3">
    <source>
        <dbReference type="Proteomes" id="UP000268093"/>
    </source>
</evidence>
<accession>A0A433DHI1</accession>
<feature type="region of interest" description="Disordered" evidence="1">
    <location>
        <begin position="215"/>
        <end position="247"/>
    </location>
</feature>
<evidence type="ECO:0000256" key="1">
    <source>
        <dbReference type="SAM" id="MobiDB-lite"/>
    </source>
</evidence>
<proteinExistence type="predicted"/>
<reference evidence="2 3" key="1">
    <citation type="journal article" date="2018" name="New Phytol.">
        <title>Phylogenomics of Endogonaceae and evolution of mycorrhizas within Mucoromycota.</title>
        <authorList>
            <person name="Chang Y."/>
            <person name="Desiro A."/>
            <person name="Na H."/>
            <person name="Sandor L."/>
            <person name="Lipzen A."/>
            <person name="Clum A."/>
            <person name="Barry K."/>
            <person name="Grigoriev I.V."/>
            <person name="Martin F.M."/>
            <person name="Stajich J.E."/>
            <person name="Smith M.E."/>
            <person name="Bonito G."/>
            <person name="Spatafora J.W."/>
        </authorList>
    </citation>
    <scope>NUCLEOTIDE SEQUENCE [LARGE SCALE GENOMIC DNA]</scope>
    <source>
        <strain evidence="2 3">GMNB39</strain>
    </source>
</reference>
<dbReference type="Proteomes" id="UP000268093">
    <property type="component" value="Unassembled WGS sequence"/>
</dbReference>